<feature type="transmembrane region" description="Helical" evidence="7">
    <location>
        <begin position="417"/>
        <end position="434"/>
    </location>
</feature>
<dbReference type="CDD" id="cd13127">
    <property type="entry name" value="MATE_tuaB_like"/>
    <property type="match status" value="1"/>
</dbReference>
<feature type="transmembrane region" description="Helical" evidence="7">
    <location>
        <begin position="294"/>
        <end position="313"/>
    </location>
</feature>
<feature type="transmembrane region" description="Helical" evidence="7">
    <location>
        <begin position="147"/>
        <end position="170"/>
    </location>
</feature>
<comment type="similarity">
    <text evidence="2">Belongs to the polysaccharide synthase family.</text>
</comment>
<dbReference type="OrthoDB" id="9770347at2"/>
<organism evidence="8 9">
    <name type="scientific">Treponema brennaborense (strain DSM 12168 / CIP 105900 / DD5/3)</name>
    <dbReference type="NCBI Taxonomy" id="906968"/>
    <lineage>
        <taxon>Bacteria</taxon>
        <taxon>Pseudomonadati</taxon>
        <taxon>Spirochaetota</taxon>
        <taxon>Spirochaetia</taxon>
        <taxon>Spirochaetales</taxon>
        <taxon>Treponemataceae</taxon>
        <taxon>Treponema</taxon>
    </lineage>
</organism>
<name>F4LID2_TREBD</name>
<dbReference type="GO" id="GO:0005886">
    <property type="term" value="C:plasma membrane"/>
    <property type="evidence" value="ECO:0007669"/>
    <property type="project" value="UniProtKB-SubCell"/>
</dbReference>
<evidence type="ECO:0000256" key="4">
    <source>
        <dbReference type="ARBA" id="ARBA00022692"/>
    </source>
</evidence>
<keyword evidence="5 7" id="KW-1133">Transmembrane helix</keyword>
<keyword evidence="6 7" id="KW-0472">Membrane</keyword>
<evidence type="ECO:0000256" key="3">
    <source>
        <dbReference type="ARBA" id="ARBA00022475"/>
    </source>
</evidence>
<reference evidence="9" key="1">
    <citation type="submission" date="2011-04" db="EMBL/GenBank/DDBJ databases">
        <title>The complete genome of Treponema brennaborense DSM 12168.</title>
        <authorList>
            <person name="Lucas S."/>
            <person name="Han J."/>
            <person name="Lapidus A."/>
            <person name="Bruce D."/>
            <person name="Goodwin L."/>
            <person name="Pitluck S."/>
            <person name="Peters L."/>
            <person name="Kyrpides N."/>
            <person name="Mavromatis K."/>
            <person name="Ivanova N."/>
            <person name="Mikhailova N."/>
            <person name="Pagani I."/>
            <person name="Teshima H."/>
            <person name="Detter J.C."/>
            <person name="Tapia R."/>
            <person name="Han C."/>
            <person name="Land M."/>
            <person name="Hauser L."/>
            <person name="Markowitz V."/>
            <person name="Cheng J.-F."/>
            <person name="Hugenholtz P."/>
            <person name="Woyke T."/>
            <person name="Wu D."/>
            <person name="Gronow S."/>
            <person name="Wellnitz S."/>
            <person name="Brambilla E."/>
            <person name="Klenk H.-P."/>
            <person name="Eisen J.A."/>
        </authorList>
    </citation>
    <scope>NUCLEOTIDE SEQUENCE [LARGE SCALE GENOMIC DNA]</scope>
    <source>
        <strain evidence="9">DSM 12168 / CIP 105900 / DD5/3</strain>
    </source>
</reference>
<sequence length="480" mass="53795">MSEKITKNTVISSLIWKFLERGGVQGVQFILSIVLARLVTPSDYGVIALLLVFVQIANVFIQSGFNTALIQKKDSDDVDFSSILYLSLFISAVLYLLLFFISPIIAEFYNQPVLKPLLRVISITLFFGAVNSVQSAYISKTMQFKRFFFSSMGAVIGSGILGIILAYFGFGVWALVFQQLSSVFLTCVILWFTVKWRPKLLFSFERVKQLFGFGWKLLCSALLDTVFRNIYNLVIGRLYSSSQLGVFNRGQQFPQVIASNLDGSIQSVMLPTLSANNDNVQEVKRITRRSISTSAYILMPCMFGLAAVAEPLVKLLLTDKWLPCVPFLQLACISYALYPIHTANLTGINALGRSDIFLKLEIIKKIVTVINLVITIPLGIYAMAVGQVVSGFISTFINAYPNKKLMGYSYIEQWKDLLPSFLLSIAMAAAVWSIHFIPMMTVVLLILQILAGFVIYTLLSKLFHLESYEYFVNTIKGLRK</sequence>
<protein>
    <submittedName>
        <fullName evidence="8">Polysaccharide biosynthesis protein</fullName>
    </submittedName>
</protein>
<dbReference type="RefSeq" id="WP_013757892.1">
    <property type="nucleotide sequence ID" value="NC_015500.1"/>
</dbReference>
<dbReference type="eggNOG" id="COG2244">
    <property type="taxonomic scope" value="Bacteria"/>
</dbReference>
<evidence type="ECO:0000313" key="8">
    <source>
        <dbReference type="EMBL" id="AEE16173.1"/>
    </source>
</evidence>
<dbReference type="PANTHER" id="PTHR30250">
    <property type="entry name" value="PST FAMILY PREDICTED COLANIC ACID TRANSPORTER"/>
    <property type="match status" value="1"/>
</dbReference>
<dbReference type="Proteomes" id="UP000006546">
    <property type="component" value="Chromosome"/>
</dbReference>
<comment type="subcellular location">
    <subcellularLocation>
        <location evidence="1">Cell membrane</location>
        <topology evidence="1">Multi-pass membrane protein</topology>
    </subcellularLocation>
</comment>
<feature type="transmembrane region" description="Helical" evidence="7">
    <location>
        <begin position="369"/>
        <end position="397"/>
    </location>
</feature>
<keyword evidence="9" id="KW-1185">Reference proteome</keyword>
<dbReference type="HOGENOM" id="CLU_026911_5_2_12"/>
<dbReference type="Pfam" id="PF13440">
    <property type="entry name" value="Polysacc_synt_3"/>
    <property type="match status" value="1"/>
</dbReference>
<evidence type="ECO:0000313" key="9">
    <source>
        <dbReference type="Proteomes" id="UP000006546"/>
    </source>
</evidence>
<dbReference type="PANTHER" id="PTHR30250:SF10">
    <property type="entry name" value="LIPOPOLYSACCHARIDE BIOSYNTHESIS PROTEIN WZXC"/>
    <property type="match status" value="1"/>
</dbReference>
<dbReference type="AlphaFoldDB" id="F4LID2"/>
<dbReference type="KEGG" id="tbe:Trebr_0733"/>
<evidence type="ECO:0000256" key="7">
    <source>
        <dbReference type="SAM" id="Phobius"/>
    </source>
</evidence>
<proteinExistence type="inferred from homology"/>
<keyword evidence="4 7" id="KW-0812">Transmembrane</keyword>
<evidence type="ECO:0000256" key="6">
    <source>
        <dbReference type="ARBA" id="ARBA00023136"/>
    </source>
</evidence>
<feature type="transmembrane region" description="Helical" evidence="7">
    <location>
        <begin position="82"/>
        <end position="105"/>
    </location>
</feature>
<evidence type="ECO:0000256" key="5">
    <source>
        <dbReference type="ARBA" id="ARBA00022989"/>
    </source>
</evidence>
<feature type="transmembrane region" description="Helical" evidence="7">
    <location>
        <begin position="176"/>
        <end position="194"/>
    </location>
</feature>
<gene>
    <name evidence="8" type="ordered locus">Trebr_0733</name>
</gene>
<feature type="transmembrane region" description="Helical" evidence="7">
    <location>
        <begin position="117"/>
        <end position="138"/>
    </location>
</feature>
<feature type="transmembrane region" description="Helical" evidence="7">
    <location>
        <begin position="46"/>
        <end position="70"/>
    </location>
</feature>
<dbReference type="InterPro" id="IPR050833">
    <property type="entry name" value="Poly_Biosynth_Transport"/>
</dbReference>
<evidence type="ECO:0000256" key="2">
    <source>
        <dbReference type="ARBA" id="ARBA00007430"/>
    </source>
</evidence>
<dbReference type="STRING" id="906968.Trebr_0733"/>
<accession>F4LID2</accession>
<evidence type="ECO:0000256" key="1">
    <source>
        <dbReference type="ARBA" id="ARBA00004651"/>
    </source>
</evidence>
<dbReference type="EMBL" id="CP002696">
    <property type="protein sequence ID" value="AEE16173.1"/>
    <property type="molecule type" value="Genomic_DNA"/>
</dbReference>
<feature type="transmembrane region" description="Helical" evidence="7">
    <location>
        <begin position="441"/>
        <end position="459"/>
    </location>
</feature>
<keyword evidence="3" id="KW-1003">Cell membrane</keyword>